<dbReference type="PROSITE" id="PS50051">
    <property type="entry name" value="MCM_2"/>
    <property type="match status" value="1"/>
</dbReference>
<organism evidence="5 6">
    <name type="scientific">Amphimedon queenslandica</name>
    <name type="common">Sponge</name>
    <dbReference type="NCBI Taxonomy" id="400682"/>
    <lineage>
        <taxon>Eukaryota</taxon>
        <taxon>Metazoa</taxon>
        <taxon>Porifera</taxon>
        <taxon>Demospongiae</taxon>
        <taxon>Heteroscleromorpha</taxon>
        <taxon>Haplosclerida</taxon>
        <taxon>Niphatidae</taxon>
        <taxon>Amphimedon</taxon>
    </lineage>
</organism>
<dbReference type="Gene3D" id="3.40.50.300">
    <property type="entry name" value="P-loop containing nucleotide triphosphate hydrolases"/>
    <property type="match status" value="1"/>
</dbReference>
<accession>A0AAN0JVE5</accession>
<dbReference type="GO" id="GO:0005634">
    <property type="term" value="C:nucleus"/>
    <property type="evidence" value="ECO:0007669"/>
    <property type="project" value="UniProtKB-SubCell"/>
</dbReference>
<dbReference type="GeneID" id="109589390"/>
<dbReference type="GO" id="GO:0003697">
    <property type="term" value="F:single-stranded DNA binding"/>
    <property type="evidence" value="ECO:0007669"/>
    <property type="project" value="TreeGrafter"/>
</dbReference>
<dbReference type="GO" id="GO:0017116">
    <property type="term" value="F:single-stranded DNA helicase activity"/>
    <property type="evidence" value="ECO:0007669"/>
    <property type="project" value="TreeGrafter"/>
</dbReference>
<dbReference type="Proteomes" id="UP000007879">
    <property type="component" value="Unassembled WGS sequence"/>
</dbReference>
<dbReference type="KEGG" id="aqu:109589390"/>
<keyword evidence="1" id="KW-0547">Nucleotide-binding</keyword>
<reference evidence="6" key="1">
    <citation type="journal article" date="2010" name="Nature">
        <title>The Amphimedon queenslandica genome and the evolution of animal complexity.</title>
        <authorList>
            <person name="Srivastava M."/>
            <person name="Simakov O."/>
            <person name="Chapman J."/>
            <person name="Fahey B."/>
            <person name="Gauthier M.E."/>
            <person name="Mitros T."/>
            <person name="Richards G.S."/>
            <person name="Conaco C."/>
            <person name="Dacre M."/>
            <person name="Hellsten U."/>
            <person name="Larroux C."/>
            <person name="Putnam N.H."/>
            <person name="Stanke M."/>
            <person name="Adamska M."/>
            <person name="Darling A."/>
            <person name="Degnan S.M."/>
            <person name="Oakley T.H."/>
            <person name="Plachetzki D.C."/>
            <person name="Zhai Y."/>
            <person name="Adamski M."/>
            <person name="Calcino A."/>
            <person name="Cummins S.F."/>
            <person name="Goodstein D.M."/>
            <person name="Harris C."/>
            <person name="Jackson D.J."/>
            <person name="Leys S.P."/>
            <person name="Shu S."/>
            <person name="Woodcroft B.J."/>
            <person name="Vervoort M."/>
            <person name="Kosik K.S."/>
            <person name="Manning G."/>
            <person name="Degnan B.M."/>
            <person name="Rokhsar D.S."/>
        </authorList>
    </citation>
    <scope>NUCLEOTIDE SEQUENCE [LARGE SCALE GENOMIC DNA]</scope>
</reference>
<evidence type="ECO:0000313" key="6">
    <source>
        <dbReference type="Proteomes" id="UP000007879"/>
    </source>
</evidence>
<dbReference type="RefSeq" id="XP_019861042.1">
    <property type="nucleotide sequence ID" value="XM_020005483.1"/>
</dbReference>
<dbReference type="InterPro" id="IPR031327">
    <property type="entry name" value="MCM"/>
</dbReference>
<keyword evidence="3" id="KW-0238">DNA-binding</keyword>
<evidence type="ECO:0000256" key="1">
    <source>
        <dbReference type="ARBA" id="ARBA00022741"/>
    </source>
</evidence>
<dbReference type="EnsemblMetazoa" id="XM_020005483.1">
    <property type="protein sequence ID" value="XP_019861042.1"/>
    <property type="gene ID" value="LOC109589390"/>
</dbReference>
<dbReference type="PANTHER" id="PTHR11630:SF48">
    <property type="entry name" value="DNA HELICASE MCM9"/>
    <property type="match status" value="1"/>
</dbReference>
<dbReference type="Pfam" id="PF17855">
    <property type="entry name" value="MCM_lid"/>
    <property type="match status" value="1"/>
</dbReference>
<dbReference type="InterPro" id="IPR001208">
    <property type="entry name" value="MCM_dom"/>
</dbReference>
<dbReference type="PANTHER" id="PTHR11630">
    <property type="entry name" value="DNA REPLICATION LICENSING FACTOR MCM FAMILY MEMBER"/>
    <property type="match status" value="1"/>
</dbReference>
<keyword evidence="2" id="KW-0067">ATP-binding</keyword>
<dbReference type="AlphaFoldDB" id="A0AAN0JVE5"/>
<sequence>MEQQTISVAKAGLVCKLNTRCSILAATNPKGNYDPELSTGINVALASPLMSRFDVVLVLLDSYNEEWDRFVSSFVLSRKDSMNDKDNNLWSIEQLKSYLSYVKSLKPVMTEPANQVLSRYYQLQRQTDTLNAARTTIRLLESLVRLAQGT</sequence>
<reference evidence="5" key="2">
    <citation type="submission" date="2024-06" db="UniProtKB">
        <authorList>
            <consortium name="EnsemblMetazoa"/>
        </authorList>
    </citation>
    <scope>IDENTIFICATION</scope>
</reference>
<feature type="domain" description="MCM C-terminal AAA(+) ATPase" evidence="4">
    <location>
        <begin position="1"/>
        <end position="75"/>
    </location>
</feature>
<proteinExistence type="predicted"/>
<dbReference type="GO" id="GO:0000724">
    <property type="term" value="P:double-strand break repair via homologous recombination"/>
    <property type="evidence" value="ECO:0007669"/>
    <property type="project" value="TreeGrafter"/>
</dbReference>
<dbReference type="SUPFAM" id="SSF52540">
    <property type="entry name" value="P-loop containing nucleoside triphosphate hydrolases"/>
    <property type="match status" value="1"/>
</dbReference>
<name>A0AAN0JVE5_AMPQE</name>
<dbReference type="GO" id="GO:0042555">
    <property type="term" value="C:MCM complex"/>
    <property type="evidence" value="ECO:0007669"/>
    <property type="project" value="TreeGrafter"/>
</dbReference>
<dbReference type="Pfam" id="PF00493">
    <property type="entry name" value="MCM"/>
    <property type="match status" value="1"/>
</dbReference>
<dbReference type="InterPro" id="IPR041562">
    <property type="entry name" value="MCM_lid"/>
</dbReference>
<protein>
    <recommendedName>
        <fullName evidence="4">MCM C-terminal AAA(+) ATPase domain-containing protein</fullName>
    </recommendedName>
</protein>
<evidence type="ECO:0000259" key="4">
    <source>
        <dbReference type="PROSITE" id="PS50051"/>
    </source>
</evidence>
<evidence type="ECO:0000313" key="5">
    <source>
        <dbReference type="EnsemblMetazoa" id="XP_019861042.1"/>
    </source>
</evidence>
<dbReference type="InterPro" id="IPR027417">
    <property type="entry name" value="P-loop_NTPase"/>
</dbReference>
<evidence type="ECO:0000256" key="3">
    <source>
        <dbReference type="ARBA" id="ARBA00023125"/>
    </source>
</evidence>
<evidence type="ECO:0000256" key="2">
    <source>
        <dbReference type="ARBA" id="ARBA00022840"/>
    </source>
</evidence>
<dbReference type="GO" id="GO:0016787">
    <property type="term" value="F:hydrolase activity"/>
    <property type="evidence" value="ECO:0007669"/>
    <property type="project" value="UniProtKB-KW"/>
</dbReference>
<dbReference type="GO" id="GO:0005524">
    <property type="term" value="F:ATP binding"/>
    <property type="evidence" value="ECO:0007669"/>
    <property type="project" value="UniProtKB-KW"/>
</dbReference>
<keyword evidence="6" id="KW-1185">Reference proteome</keyword>